<accession>A0A971CYI3</accession>
<reference evidence="1" key="1">
    <citation type="journal article" date="2020" name="Biotechnol. Biofuels">
        <title>New insights from the biogas microbiome by comprehensive genome-resolved metagenomics of nearly 1600 species originating from multiple anaerobic digesters.</title>
        <authorList>
            <person name="Campanaro S."/>
            <person name="Treu L."/>
            <person name="Rodriguez-R L.M."/>
            <person name="Kovalovszki A."/>
            <person name="Ziels R.M."/>
            <person name="Maus I."/>
            <person name="Zhu X."/>
            <person name="Kougias P.G."/>
            <person name="Basile A."/>
            <person name="Luo G."/>
            <person name="Schluter A."/>
            <person name="Konstantinidis K.T."/>
            <person name="Angelidaki I."/>
        </authorList>
    </citation>
    <scope>NUCLEOTIDE SEQUENCE</scope>
    <source>
        <strain evidence="1">AS01afH2WH_6</strain>
    </source>
</reference>
<protein>
    <submittedName>
        <fullName evidence="1">Uncharacterized protein</fullName>
    </submittedName>
</protein>
<name>A0A971CYI3_9BIFI</name>
<comment type="caution">
    <text evidence="1">The sequence shown here is derived from an EMBL/GenBank/DDBJ whole genome shotgun (WGS) entry which is preliminary data.</text>
</comment>
<organism evidence="1 2">
    <name type="scientific">Bifidobacterium crudilactis</name>
    <dbReference type="NCBI Taxonomy" id="327277"/>
    <lineage>
        <taxon>Bacteria</taxon>
        <taxon>Bacillati</taxon>
        <taxon>Actinomycetota</taxon>
        <taxon>Actinomycetes</taxon>
        <taxon>Bifidobacteriales</taxon>
        <taxon>Bifidobacteriaceae</taxon>
        <taxon>Bifidobacterium</taxon>
    </lineage>
</organism>
<evidence type="ECO:0000313" key="1">
    <source>
        <dbReference type="EMBL" id="NLT79360.1"/>
    </source>
</evidence>
<dbReference type="AlphaFoldDB" id="A0A971CYI3"/>
<dbReference type="Proteomes" id="UP000767327">
    <property type="component" value="Unassembled WGS sequence"/>
</dbReference>
<reference evidence="1" key="2">
    <citation type="submission" date="2020-01" db="EMBL/GenBank/DDBJ databases">
        <authorList>
            <person name="Campanaro S."/>
        </authorList>
    </citation>
    <scope>NUCLEOTIDE SEQUENCE</scope>
    <source>
        <strain evidence="1">AS01afH2WH_6</strain>
    </source>
</reference>
<dbReference type="EMBL" id="JAAXZR010000016">
    <property type="protein sequence ID" value="NLT79360.1"/>
    <property type="molecule type" value="Genomic_DNA"/>
</dbReference>
<sequence length="131" mass="14786">MVKTGANVVNIITTLAQLVPPEMTQSAFTWLQQQHFSDKFIDLVKKVHLPEGSDPLERIGYQCDAVEEIIETQSAELSEDAPIGQWRGELDKIRRGLDLIDKDPQKDRKKIKALRHRADSLFNSAFSAAVK</sequence>
<dbReference type="RefSeq" id="WP_273173131.1">
    <property type="nucleotide sequence ID" value="NZ_JAAXZR010000016.1"/>
</dbReference>
<evidence type="ECO:0000313" key="2">
    <source>
        <dbReference type="Proteomes" id="UP000767327"/>
    </source>
</evidence>
<proteinExistence type="predicted"/>
<gene>
    <name evidence="1" type="ORF">GXW98_03615</name>
</gene>